<dbReference type="PANTHER" id="PTHR43630:SF2">
    <property type="entry name" value="GLYCOSYLTRANSFERASE"/>
    <property type="match status" value="1"/>
</dbReference>
<protein>
    <submittedName>
        <fullName evidence="3">Glycosyl transferase</fullName>
    </submittedName>
</protein>
<dbReference type="Pfam" id="PF00535">
    <property type="entry name" value="Glycos_transf_2"/>
    <property type="match status" value="1"/>
</dbReference>
<dbReference type="KEGG" id="pact:CA264_19200"/>
<evidence type="ECO:0000313" key="4">
    <source>
        <dbReference type="Proteomes" id="UP000266292"/>
    </source>
</evidence>
<comment type="similarity">
    <text evidence="1">Belongs to the glycosyltransferase 2 family. WaaE/KdtX subfamily.</text>
</comment>
<dbReference type="PANTHER" id="PTHR43630">
    <property type="entry name" value="POLY-BETA-1,6-N-ACETYL-D-GLUCOSAMINE SYNTHASE"/>
    <property type="match status" value="1"/>
</dbReference>
<dbReference type="RefSeq" id="WP_025609028.1">
    <property type="nucleotide sequence ID" value="NZ_CP021235.1"/>
</dbReference>
<evidence type="ECO:0000259" key="2">
    <source>
        <dbReference type="Pfam" id="PF00535"/>
    </source>
</evidence>
<reference evidence="4" key="1">
    <citation type="submission" date="2017-05" db="EMBL/GenBank/DDBJ databases">
        <authorList>
            <person name="Ray J."/>
            <person name="Price M."/>
            <person name="Deutschbauer A."/>
        </authorList>
    </citation>
    <scope>NUCLEOTIDE SEQUENCE [LARGE SCALE GENOMIC DNA]</scope>
    <source>
        <strain evidence="4">DSM 19842</strain>
    </source>
</reference>
<evidence type="ECO:0000256" key="1">
    <source>
        <dbReference type="ARBA" id="ARBA00038494"/>
    </source>
</evidence>
<name>A0A1X9YWQ6_9BACT</name>
<dbReference type="CDD" id="cd02511">
    <property type="entry name" value="Beta4Glucosyltransferase"/>
    <property type="match status" value="1"/>
</dbReference>
<dbReference type="OrthoDB" id="9815923at2"/>
<proteinExistence type="inferred from homology"/>
<dbReference type="AlphaFoldDB" id="A0A1X9YWQ6"/>
<dbReference type="SUPFAM" id="SSF53448">
    <property type="entry name" value="Nucleotide-diphospho-sugar transferases"/>
    <property type="match status" value="1"/>
</dbReference>
<keyword evidence="4" id="KW-1185">Reference proteome</keyword>
<feature type="domain" description="Glycosyltransferase 2-like" evidence="2">
    <location>
        <begin position="6"/>
        <end position="126"/>
    </location>
</feature>
<evidence type="ECO:0000313" key="3">
    <source>
        <dbReference type="EMBL" id="ARS37376.1"/>
    </source>
</evidence>
<dbReference type="InterPro" id="IPR029044">
    <property type="entry name" value="Nucleotide-diphossugar_trans"/>
</dbReference>
<dbReference type="STRING" id="709015.GCA_000472485_03880"/>
<dbReference type="GO" id="GO:0016740">
    <property type="term" value="F:transferase activity"/>
    <property type="evidence" value="ECO:0007669"/>
    <property type="project" value="UniProtKB-KW"/>
</dbReference>
<dbReference type="Gene3D" id="3.90.550.10">
    <property type="entry name" value="Spore Coat Polysaccharide Biosynthesis Protein SpsA, Chain A"/>
    <property type="match status" value="1"/>
</dbReference>
<sequence length="256" mass="29115">MPVSISVVVITFNEERNIARCLESVRNVADEIVVVDSFSTDRTKEICLSFGCRFVEHPFEGHIEQKNYALTQAAHYHVLSLDADEALSPDLEQAVLAAKSNWQADAYSMNRLTNYCGKWIHHSGWYPDTKVRLFDRSKATWGGENPHDKIILSKGAKLQHLQGDLLHYSYYSVSQHLGQINRFTDASSKALIRDGKTVSLPMVILKPAFRFFRAYILKRGFMDGPEGFIISVSSAVSVYYKYVKLYMHNKQVNRGS</sequence>
<keyword evidence="3" id="KW-0808">Transferase</keyword>
<gene>
    <name evidence="3" type="ORF">CA264_19200</name>
</gene>
<organism evidence="3 4">
    <name type="scientific">Pontibacter actiniarum</name>
    <dbReference type="NCBI Taxonomy" id="323450"/>
    <lineage>
        <taxon>Bacteria</taxon>
        <taxon>Pseudomonadati</taxon>
        <taxon>Bacteroidota</taxon>
        <taxon>Cytophagia</taxon>
        <taxon>Cytophagales</taxon>
        <taxon>Hymenobacteraceae</taxon>
        <taxon>Pontibacter</taxon>
    </lineage>
</organism>
<dbReference type="EMBL" id="CP021235">
    <property type="protein sequence ID" value="ARS37376.1"/>
    <property type="molecule type" value="Genomic_DNA"/>
</dbReference>
<dbReference type="InterPro" id="IPR001173">
    <property type="entry name" value="Glyco_trans_2-like"/>
</dbReference>
<dbReference type="Proteomes" id="UP000266292">
    <property type="component" value="Chromosome"/>
</dbReference>
<accession>A0A1X9YWQ6</accession>